<dbReference type="SUPFAM" id="SSF49464">
    <property type="entry name" value="Carboxypeptidase regulatory domain-like"/>
    <property type="match status" value="1"/>
</dbReference>
<feature type="chain" id="PRO_5046195998" evidence="1">
    <location>
        <begin position="22"/>
        <end position="595"/>
    </location>
</feature>
<gene>
    <name evidence="2" type="ORF">OMO38_02570</name>
</gene>
<organism evidence="2 3">
    <name type="scientific">Chryseobacterium kimseyorum</name>
    <dbReference type="NCBI Taxonomy" id="2984028"/>
    <lineage>
        <taxon>Bacteria</taxon>
        <taxon>Pseudomonadati</taxon>
        <taxon>Bacteroidota</taxon>
        <taxon>Flavobacteriia</taxon>
        <taxon>Flavobacteriales</taxon>
        <taxon>Weeksellaceae</taxon>
        <taxon>Chryseobacterium group</taxon>
        <taxon>Chryseobacterium</taxon>
    </lineage>
</organism>
<dbReference type="Gene3D" id="2.60.40.1120">
    <property type="entry name" value="Carboxypeptidase-like, regulatory domain"/>
    <property type="match status" value="1"/>
</dbReference>
<comment type="caution">
    <text evidence="2">The sequence shown here is derived from an EMBL/GenBank/DDBJ whole genome shotgun (WGS) entry which is preliminary data.</text>
</comment>
<keyword evidence="3" id="KW-1185">Reference proteome</keyword>
<reference evidence="2" key="1">
    <citation type="submission" date="2022-10" db="EMBL/GenBank/DDBJ databases">
        <title>Chryseobacterium babae sp. nov. isolated from the gut of the beetle Oryctes rhinoceros, and Chryseobacterium kimseyorum sp. nov., isolated from a stick insect rearing cage.</title>
        <authorList>
            <person name="Shelomi M."/>
            <person name="Han C.-J."/>
            <person name="Chen W.-M."/>
            <person name="Chen H.-K."/>
            <person name="Liaw S.-J."/>
            <person name="Muhle E."/>
            <person name="Clermont D."/>
        </authorList>
    </citation>
    <scope>NUCLEOTIDE SEQUENCE</scope>
    <source>
        <strain evidence="2">09-1422</strain>
    </source>
</reference>
<accession>A0ABT3HUC9</accession>
<evidence type="ECO:0000256" key="1">
    <source>
        <dbReference type="SAM" id="SignalP"/>
    </source>
</evidence>
<evidence type="ECO:0000313" key="3">
    <source>
        <dbReference type="Proteomes" id="UP001163731"/>
    </source>
</evidence>
<dbReference type="Proteomes" id="UP001163731">
    <property type="component" value="Unassembled WGS sequence"/>
</dbReference>
<evidence type="ECO:0000313" key="2">
    <source>
        <dbReference type="EMBL" id="MCW3167402.1"/>
    </source>
</evidence>
<dbReference type="InterPro" id="IPR008969">
    <property type="entry name" value="CarboxyPept-like_regulatory"/>
</dbReference>
<dbReference type="EMBL" id="JAPDHW010000002">
    <property type="protein sequence ID" value="MCW3167402.1"/>
    <property type="molecule type" value="Genomic_DNA"/>
</dbReference>
<keyword evidence="1" id="KW-0732">Signal</keyword>
<feature type="signal peptide" evidence="1">
    <location>
        <begin position="1"/>
        <end position="21"/>
    </location>
</feature>
<sequence length="595" mass="63832">MTKIYSLILILMILVSCKTDSFIDLENQQQGNQQTNFNFGNSAQRNFHGLVLSTDGNPVSGATVTIGSSTVQTNFKGIFVIKNADVKDNFAYVKVTKSGFVNGSRTMVPTSGTNRINIMMIPATNTATISAGATATVALPNGTKVKFDGSFKDSNGNAYSGNVNVAMFHLKSSDQYLNELMPGSFLANSTDGGARVMETFGMLHVQLTGASGQNLQIANGHTAEMTVAIDAAQTATAPATIPLWSFNEFTGIWQEEGSATKVGNTYVGNVTHFSWWNCDLQSPQAILKVNVKNAAGIPMVNTVVALRRSGQTYDTSGITDNSGAVSGYIPANETLLLKVYDVCNTVIYTANVAPVAAGTTFVLPDITVTSTGNQYTVQGNLKTCANTDVTDGYALLRMASSSNFFQYMTVPVTGTGNFSFTTHTCAPNPQFILEGYDYANLQTTGEISFTANTPVMNFNNLVACNSISEFVSYKVDNQNVKYVLGSAIVAEWYGLTSTSPNMPAKQLRIHHMLPYGNTFAMTLNNMLGVPGSFNTEYSFYFSGENFTSSNGNVVVQITNFGAVGSYIDFTVNGTYTDLVGANHTFTATGHVKRDL</sequence>
<dbReference type="PROSITE" id="PS51257">
    <property type="entry name" value="PROKAR_LIPOPROTEIN"/>
    <property type="match status" value="1"/>
</dbReference>
<protein>
    <submittedName>
        <fullName evidence="2">Carboxypeptidase-like regulatory domain-containing protein</fullName>
    </submittedName>
</protein>
<proteinExistence type="predicted"/>
<name>A0ABT3HUC9_9FLAO</name>
<dbReference type="RefSeq" id="WP_264748690.1">
    <property type="nucleotide sequence ID" value="NZ_JAPDHW010000002.1"/>
</dbReference>